<evidence type="ECO:0000256" key="1">
    <source>
        <dbReference type="SAM" id="MobiDB-lite"/>
    </source>
</evidence>
<feature type="region of interest" description="Disordered" evidence="1">
    <location>
        <begin position="82"/>
        <end position="245"/>
    </location>
</feature>
<dbReference type="AlphaFoldDB" id="A0A8H4R8B9"/>
<keyword evidence="4" id="KW-1185">Reference proteome</keyword>
<evidence type="ECO:0000256" key="2">
    <source>
        <dbReference type="SAM" id="SignalP"/>
    </source>
</evidence>
<dbReference type="Proteomes" id="UP000521872">
    <property type="component" value="Unassembled WGS sequence"/>
</dbReference>
<evidence type="ECO:0000313" key="4">
    <source>
        <dbReference type="Proteomes" id="UP000521872"/>
    </source>
</evidence>
<organism evidence="3 4">
    <name type="scientific">Agrocybe pediades</name>
    <dbReference type="NCBI Taxonomy" id="84607"/>
    <lineage>
        <taxon>Eukaryota</taxon>
        <taxon>Fungi</taxon>
        <taxon>Dikarya</taxon>
        <taxon>Basidiomycota</taxon>
        <taxon>Agaricomycotina</taxon>
        <taxon>Agaricomycetes</taxon>
        <taxon>Agaricomycetidae</taxon>
        <taxon>Agaricales</taxon>
        <taxon>Agaricineae</taxon>
        <taxon>Strophariaceae</taxon>
        <taxon>Agrocybe</taxon>
    </lineage>
</organism>
<reference evidence="3 4" key="1">
    <citation type="submission" date="2019-12" db="EMBL/GenBank/DDBJ databases">
        <authorList>
            <person name="Floudas D."/>
            <person name="Bentzer J."/>
            <person name="Ahren D."/>
            <person name="Johansson T."/>
            <person name="Persson P."/>
            <person name="Tunlid A."/>
        </authorList>
    </citation>
    <scope>NUCLEOTIDE SEQUENCE [LARGE SCALE GENOMIC DNA]</scope>
    <source>
        <strain evidence="3 4">CBS 102.39</strain>
    </source>
</reference>
<feature type="compositionally biased region" description="Basic residues" evidence="1">
    <location>
        <begin position="87"/>
        <end position="114"/>
    </location>
</feature>
<protein>
    <submittedName>
        <fullName evidence="3">Uncharacterized protein</fullName>
    </submittedName>
</protein>
<feature type="compositionally biased region" description="Basic and acidic residues" evidence="1">
    <location>
        <begin position="236"/>
        <end position="245"/>
    </location>
</feature>
<dbReference type="EMBL" id="JAACJL010000001">
    <property type="protein sequence ID" value="KAF4623527.1"/>
    <property type="molecule type" value="Genomic_DNA"/>
</dbReference>
<accession>A0A8H4R8B9</accession>
<feature type="chain" id="PRO_5034569698" evidence="2">
    <location>
        <begin position="26"/>
        <end position="268"/>
    </location>
</feature>
<keyword evidence="2" id="KW-0732">Signal</keyword>
<proteinExistence type="predicted"/>
<gene>
    <name evidence="3" type="ORF">D9613_002368</name>
</gene>
<sequence>MPGTHSFLSTLVLALVFFGSTASYAAPHPTPAKDGSAVGMGRPYREGHHYYDYDHDHDLIDLDDDVLGHGLLGVHLRDVASESLSKKEKKKTQKQKKKAEKEAKKNKKNKKKDTKKPAEETITIEEAPKGEEVVEIAVDVDDAHATADAASTPAAAPAEEVLIVTRSEQVTSKSKNPNKDNKTKSKDKQKDKKKDKSTKDTGKKSGKDKTSKTDTSKSVPADDGDSGSGGHDNDDDGGKTLMDHATDIVEGVGSVGRLATAAAELVGV</sequence>
<comment type="caution">
    <text evidence="3">The sequence shown here is derived from an EMBL/GenBank/DDBJ whole genome shotgun (WGS) entry which is preliminary data.</text>
</comment>
<feature type="compositionally biased region" description="Basic and acidic residues" evidence="1">
    <location>
        <begin position="177"/>
        <end position="215"/>
    </location>
</feature>
<feature type="signal peptide" evidence="2">
    <location>
        <begin position="1"/>
        <end position="25"/>
    </location>
</feature>
<feature type="compositionally biased region" description="Low complexity" evidence="1">
    <location>
        <begin position="146"/>
        <end position="158"/>
    </location>
</feature>
<evidence type="ECO:0000313" key="3">
    <source>
        <dbReference type="EMBL" id="KAF4623527.1"/>
    </source>
</evidence>
<name>A0A8H4R8B9_9AGAR</name>